<keyword evidence="5 9" id="KW-0546">Nucleotide metabolism</keyword>
<dbReference type="SUPFAM" id="SSF52972">
    <property type="entry name" value="ITPase-like"/>
    <property type="match status" value="1"/>
</dbReference>
<comment type="similarity">
    <text evidence="8">Belongs to the Maf family. YceF subfamily.</text>
</comment>
<comment type="catalytic activity">
    <reaction evidence="9">
        <text>UTP + H2O = UMP + diphosphate + H(+)</text>
        <dbReference type="Rhea" id="RHEA:29395"/>
        <dbReference type="ChEBI" id="CHEBI:15377"/>
        <dbReference type="ChEBI" id="CHEBI:15378"/>
        <dbReference type="ChEBI" id="CHEBI:33019"/>
        <dbReference type="ChEBI" id="CHEBI:46398"/>
        <dbReference type="ChEBI" id="CHEBI:57865"/>
        <dbReference type="EC" id="3.6.1.9"/>
    </reaction>
</comment>
<comment type="catalytic activity">
    <reaction evidence="6">
        <text>N(7)-methyl-GTP + H2O = N(7)-methyl-GMP + diphosphate + H(+)</text>
        <dbReference type="Rhea" id="RHEA:58744"/>
        <dbReference type="ChEBI" id="CHEBI:15377"/>
        <dbReference type="ChEBI" id="CHEBI:15378"/>
        <dbReference type="ChEBI" id="CHEBI:33019"/>
        <dbReference type="ChEBI" id="CHEBI:58285"/>
        <dbReference type="ChEBI" id="CHEBI:87133"/>
    </reaction>
</comment>
<dbReference type="EC" id="3.6.1.9" evidence="9"/>
<sequence length="188" mass="20336">MSTTKPIILASASPRRRELLTQIGVDFTVITADIDETPLPSEDHRTYTLRLAEEKARAVLVNHPDSIVIGADTTVTLHGELLGKPRDAEDAKRMLTLLQDNTHEVTTSIAVLTTEETLTAVETTRVTFTAITAEQIAGYIASGEPMDKAGAYAIQGIAAQWIPRIEGDYFNVVGLPLAALASLLRKAK</sequence>
<dbReference type="RefSeq" id="WP_083346393.1">
    <property type="nucleotide sequence ID" value="NZ_LT629690.1"/>
</dbReference>
<dbReference type="InterPro" id="IPR003697">
    <property type="entry name" value="Maf-like"/>
</dbReference>
<name>A0A1G7PUG3_9BACT</name>
<dbReference type="PANTHER" id="PTHR43213:SF5">
    <property type="entry name" value="BIFUNCTIONAL DTTP_UTP PYROPHOSPHATASE_METHYLTRANSFERASE PROTEIN-RELATED"/>
    <property type="match status" value="1"/>
</dbReference>
<feature type="site" description="Important for substrate specificity" evidence="9">
    <location>
        <position position="15"/>
    </location>
</feature>
<evidence type="ECO:0000256" key="7">
    <source>
        <dbReference type="ARBA" id="ARBA00053369"/>
    </source>
</evidence>
<dbReference type="GO" id="GO:0009117">
    <property type="term" value="P:nucleotide metabolic process"/>
    <property type="evidence" value="ECO:0007669"/>
    <property type="project" value="UniProtKB-KW"/>
</dbReference>
<dbReference type="Proteomes" id="UP000182427">
    <property type="component" value="Chromosome I"/>
</dbReference>
<evidence type="ECO:0000313" key="10">
    <source>
        <dbReference type="EMBL" id="SDF89906.1"/>
    </source>
</evidence>
<comment type="similarity">
    <text evidence="9">Belongs to the Maf family. YhdE subfamily.</text>
</comment>
<comment type="cofactor">
    <cofactor evidence="1 9">
        <name>a divalent metal cation</name>
        <dbReference type="ChEBI" id="CHEBI:60240"/>
    </cofactor>
</comment>
<reference evidence="10 11" key="1">
    <citation type="submission" date="2016-10" db="EMBL/GenBank/DDBJ databases">
        <authorList>
            <person name="de Groot N.N."/>
        </authorList>
    </citation>
    <scope>NUCLEOTIDE SEQUENCE [LARGE SCALE GENOMIC DNA]</scope>
    <source>
        <strain evidence="10 11">GAS232</strain>
    </source>
</reference>
<comment type="function">
    <text evidence="7">Nucleoside triphosphate pyrophosphatase that hydrolyzes 7-methyl-GTP (m(7)GTP). May have a dual role in cell division arrest and in preventing the incorporation of modified nucleotides into cellular nucleic acids.</text>
</comment>
<evidence type="ECO:0000313" key="11">
    <source>
        <dbReference type="Proteomes" id="UP000182427"/>
    </source>
</evidence>
<dbReference type="InterPro" id="IPR029001">
    <property type="entry name" value="ITPase-like_fam"/>
</dbReference>
<dbReference type="AlphaFoldDB" id="A0A1G7PUG3"/>
<evidence type="ECO:0000256" key="3">
    <source>
        <dbReference type="ARBA" id="ARBA00022490"/>
    </source>
</evidence>
<evidence type="ECO:0000256" key="8">
    <source>
        <dbReference type="ARBA" id="ARBA00060749"/>
    </source>
</evidence>
<dbReference type="Gene3D" id="3.90.950.10">
    <property type="match status" value="1"/>
</dbReference>
<evidence type="ECO:0000256" key="4">
    <source>
        <dbReference type="ARBA" id="ARBA00022801"/>
    </source>
</evidence>
<keyword evidence="3 9" id="KW-0963">Cytoplasm</keyword>
<keyword evidence="4 9" id="KW-0378">Hydrolase</keyword>
<evidence type="ECO:0000256" key="9">
    <source>
        <dbReference type="HAMAP-Rule" id="MF_00528"/>
    </source>
</evidence>
<dbReference type="GO" id="GO:0036221">
    <property type="term" value="F:UTP diphosphatase activity"/>
    <property type="evidence" value="ECO:0007669"/>
    <property type="project" value="RHEA"/>
</dbReference>
<dbReference type="Pfam" id="PF02545">
    <property type="entry name" value="Maf"/>
    <property type="match status" value="1"/>
</dbReference>
<evidence type="ECO:0000256" key="2">
    <source>
        <dbReference type="ARBA" id="ARBA00004496"/>
    </source>
</evidence>
<feature type="active site" description="Proton acceptor" evidence="9">
    <location>
        <position position="72"/>
    </location>
</feature>
<dbReference type="HAMAP" id="MF_00528">
    <property type="entry name" value="Maf"/>
    <property type="match status" value="1"/>
</dbReference>
<dbReference type="EMBL" id="LT629690">
    <property type="protein sequence ID" value="SDF89906.1"/>
    <property type="molecule type" value="Genomic_DNA"/>
</dbReference>
<gene>
    <name evidence="10" type="ORF">SAMN05444167_3632</name>
</gene>
<dbReference type="PANTHER" id="PTHR43213">
    <property type="entry name" value="BIFUNCTIONAL DTTP/UTP PYROPHOSPHATASE/METHYLTRANSFERASE PROTEIN-RELATED"/>
    <property type="match status" value="1"/>
</dbReference>
<comment type="function">
    <text evidence="9">Nucleoside triphosphate pyrophosphatase that hydrolyzes dTTP and UTP. May have a dual role in cell division arrest and in preventing the incorporation of modified nucleotides into cellular nucleic acids.</text>
</comment>
<comment type="subcellular location">
    <subcellularLocation>
        <location evidence="2 9">Cytoplasm</location>
    </subcellularLocation>
</comment>
<dbReference type="CDD" id="cd00555">
    <property type="entry name" value="Maf"/>
    <property type="match status" value="1"/>
</dbReference>
<keyword evidence="11" id="KW-1185">Reference proteome</keyword>
<dbReference type="OrthoDB" id="9807767at2"/>
<dbReference type="FunFam" id="3.90.950.10:FF:000005">
    <property type="entry name" value="7-methyl-GTP pyrophosphatase"/>
    <property type="match status" value="1"/>
</dbReference>
<feature type="site" description="Important for substrate specificity" evidence="9">
    <location>
        <position position="73"/>
    </location>
</feature>
<comment type="caution">
    <text evidence="9">Lacks conserved residue(s) required for the propagation of feature annotation.</text>
</comment>
<feature type="site" description="Important for substrate specificity" evidence="9">
    <location>
        <position position="155"/>
    </location>
</feature>
<evidence type="ECO:0000256" key="5">
    <source>
        <dbReference type="ARBA" id="ARBA00023080"/>
    </source>
</evidence>
<dbReference type="GO" id="GO:0036218">
    <property type="term" value="F:dTTP diphosphatase activity"/>
    <property type="evidence" value="ECO:0007669"/>
    <property type="project" value="RHEA"/>
</dbReference>
<dbReference type="GO" id="GO:0005737">
    <property type="term" value="C:cytoplasm"/>
    <property type="evidence" value="ECO:0007669"/>
    <property type="project" value="UniProtKB-SubCell"/>
</dbReference>
<protein>
    <recommendedName>
        <fullName evidence="9">dTTP/UTP pyrophosphatase</fullName>
        <shortName evidence="9">dTTPase/UTPase</shortName>
        <ecNumber evidence="9">3.6.1.9</ecNumber>
    </recommendedName>
    <alternativeName>
        <fullName evidence="9">Nucleoside triphosphate pyrophosphatase</fullName>
    </alternativeName>
    <alternativeName>
        <fullName evidence="9">Nucleotide pyrophosphatase</fullName>
        <shortName evidence="9">Nucleotide PPase</shortName>
    </alternativeName>
</protein>
<comment type="catalytic activity">
    <reaction evidence="9">
        <text>dTTP + H2O = dTMP + diphosphate + H(+)</text>
        <dbReference type="Rhea" id="RHEA:28534"/>
        <dbReference type="ChEBI" id="CHEBI:15377"/>
        <dbReference type="ChEBI" id="CHEBI:15378"/>
        <dbReference type="ChEBI" id="CHEBI:33019"/>
        <dbReference type="ChEBI" id="CHEBI:37568"/>
        <dbReference type="ChEBI" id="CHEBI:63528"/>
        <dbReference type="EC" id="3.6.1.9"/>
    </reaction>
</comment>
<organism evidence="10 11">
    <name type="scientific">Terriglobus roseus</name>
    <dbReference type="NCBI Taxonomy" id="392734"/>
    <lineage>
        <taxon>Bacteria</taxon>
        <taxon>Pseudomonadati</taxon>
        <taxon>Acidobacteriota</taxon>
        <taxon>Terriglobia</taxon>
        <taxon>Terriglobales</taxon>
        <taxon>Acidobacteriaceae</taxon>
        <taxon>Terriglobus</taxon>
    </lineage>
</organism>
<evidence type="ECO:0000256" key="1">
    <source>
        <dbReference type="ARBA" id="ARBA00001968"/>
    </source>
</evidence>
<dbReference type="NCBIfam" id="TIGR00172">
    <property type="entry name" value="maf"/>
    <property type="match status" value="1"/>
</dbReference>
<evidence type="ECO:0000256" key="6">
    <source>
        <dbReference type="ARBA" id="ARBA00050213"/>
    </source>
</evidence>
<accession>A0A1G7PUG3</accession>
<proteinExistence type="inferred from homology"/>
<dbReference type="PIRSF" id="PIRSF006305">
    <property type="entry name" value="Maf"/>
    <property type="match status" value="1"/>
</dbReference>